<name>T1GHG1_MEGSC</name>
<evidence type="ECO:0000313" key="1">
    <source>
        <dbReference type="EnsemblMetazoa" id="MESCA002858-PA"/>
    </source>
</evidence>
<proteinExistence type="predicted"/>
<dbReference type="HOGENOM" id="CLU_2925226_0_0_1"/>
<evidence type="ECO:0000313" key="2">
    <source>
        <dbReference type="Proteomes" id="UP000015102"/>
    </source>
</evidence>
<reference evidence="2" key="1">
    <citation type="submission" date="2013-02" db="EMBL/GenBank/DDBJ databases">
        <authorList>
            <person name="Hughes D."/>
        </authorList>
    </citation>
    <scope>NUCLEOTIDE SEQUENCE</scope>
    <source>
        <strain>Durham</strain>
        <strain evidence="2">NC isolate 2 -- Noor lab</strain>
    </source>
</reference>
<accession>T1GHG1</accession>
<protein>
    <submittedName>
        <fullName evidence="1">Uncharacterized protein</fullName>
    </submittedName>
</protein>
<dbReference type="EMBL" id="CAQQ02391977">
    <property type="status" value="NOT_ANNOTATED_CDS"/>
    <property type="molecule type" value="Genomic_DNA"/>
</dbReference>
<organism evidence="1 2">
    <name type="scientific">Megaselia scalaris</name>
    <name type="common">Humpbacked fly</name>
    <name type="synonym">Phora scalaris</name>
    <dbReference type="NCBI Taxonomy" id="36166"/>
    <lineage>
        <taxon>Eukaryota</taxon>
        <taxon>Metazoa</taxon>
        <taxon>Ecdysozoa</taxon>
        <taxon>Arthropoda</taxon>
        <taxon>Hexapoda</taxon>
        <taxon>Insecta</taxon>
        <taxon>Pterygota</taxon>
        <taxon>Neoptera</taxon>
        <taxon>Endopterygota</taxon>
        <taxon>Diptera</taxon>
        <taxon>Brachycera</taxon>
        <taxon>Muscomorpha</taxon>
        <taxon>Platypezoidea</taxon>
        <taxon>Phoridae</taxon>
        <taxon>Megaseliini</taxon>
        <taxon>Megaselia</taxon>
    </lineage>
</organism>
<dbReference type="EnsemblMetazoa" id="MESCA002858-RA">
    <property type="protein sequence ID" value="MESCA002858-PA"/>
    <property type="gene ID" value="MESCA002858"/>
</dbReference>
<dbReference type="AlphaFoldDB" id="T1GHG1"/>
<dbReference type="Proteomes" id="UP000015102">
    <property type="component" value="Unassembled WGS sequence"/>
</dbReference>
<sequence>MGGDCLENFILTTIPLENDSSDTLTFLFCLTLKAGFGDFYHDRTYSEQSLVRISTTFSTFF</sequence>
<keyword evidence="2" id="KW-1185">Reference proteome</keyword>
<reference evidence="1" key="2">
    <citation type="submission" date="2015-06" db="UniProtKB">
        <authorList>
            <consortium name="EnsemblMetazoa"/>
        </authorList>
    </citation>
    <scope>IDENTIFICATION</scope>
</reference>
<dbReference type="EMBL" id="CAQQ02391978">
    <property type="status" value="NOT_ANNOTATED_CDS"/>
    <property type="molecule type" value="Genomic_DNA"/>
</dbReference>